<evidence type="ECO:0000313" key="3">
    <source>
        <dbReference type="EMBL" id="WLQ65195.1"/>
    </source>
</evidence>
<reference evidence="3 4" key="1">
    <citation type="submission" date="2023-03" db="EMBL/GenBank/DDBJ databases">
        <title>Isolation and description of six Streptomyces strains from soil environments, able to metabolize different microbial glucans.</title>
        <authorList>
            <person name="Widen T."/>
            <person name="Larsbrink J."/>
        </authorList>
    </citation>
    <scope>NUCLEOTIDE SEQUENCE [LARGE SCALE GENOMIC DNA]</scope>
    <source>
        <strain evidence="3 4">Alt3</strain>
    </source>
</reference>
<evidence type="ECO:0000256" key="2">
    <source>
        <dbReference type="SAM" id="Phobius"/>
    </source>
</evidence>
<keyword evidence="2" id="KW-1133">Transmembrane helix</keyword>
<protein>
    <recommendedName>
        <fullName evidence="5">MucB/RseB N-terminal domain-containing protein</fullName>
    </recommendedName>
</protein>
<keyword evidence="2" id="KW-0472">Membrane</keyword>
<dbReference type="Proteomes" id="UP001224433">
    <property type="component" value="Chromosome"/>
</dbReference>
<feature type="transmembrane region" description="Helical" evidence="2">
    <location>
        <begin position="49"/>
        <end position="71"/>
    </location>
</feature>
<dbReference type="RefSeq" id="WP_306103794.1">
    <property type="nucleotide sequence ID" value="NZ_CP120983.1"/>
</dbReference>
<evidence type="ECO:0008006" key="5">
    <source>
        <dbReference type="Google" id="ProtNLM"/>
    </source>
</evidence>
<keyword evidence="2" id="KW-0812">Transmembrane</keyword>
<name>A0ABY9JBP5_9ACTN</name>
<proteinExistence type="predicted"/>
<keyword evidence="4" id="KW-1185">Reference proteome</keyword>
<evidence type="ECO:0000256" key="1">
    <source>
        <dbReference type="SAM" id="MobiDB-lite"/>
    </source>
</evidence>
<organism evidence="3 4">
    <name type="scientific">Streptomyces glycanivorans</name>
    <dbReference type="NCBI Taxonomy" id="3033808"/>
    <lineage>
        <taxon>Bacteria</taxon>
        <taxon>Bacillati</taxon>
        <taxon>Actinomycetota</taxon>
        <taxon>Actinomycetes</taxon>
        <taxon>Kitasatosporales</taxon>
        <taxon>Streptomycetaceae</taxon>
        <taxon>Streptomyces</taxon>
    </lineage>
</organism>
<accession>A0ABY9JBP5</accession>
<sequence>MREIDEILRSLDQARDKTKQPDEAVLRRVLSAPRPQKPRRRSQATKRKWTLISAATVATAIAFGLVVTNMLGVTPQPAYAVTPAPLAYQASDQSPAAVLEEIAQQVEGLPADTSSGETERFVQESWSLSTRIDGIQVTSAVIPERRTTVKYKDGSKKWTVLTQKPQFQSAKQRDAWDKSGSIGEDPEEYSGSSGPADMSDARNHESPVTPEGMRSWLTLGYETAGAGETFDSISERSLDRSFSPEQRVALLRTLKDTPGITYRGRTKDRSERTGQAFSVQSTYGGLPTKHTLIFNESTGEVLAYEEELTGDPGALKVRTPAVILYVTYL</sequence>
<gene>
    <name evidence="3" type="ORF">P8A20_17020</name>
</gene>
<evidence type="ECO:0000313" key="4">
    <source>
        <dbReference type="Proteomes" id="UP001224433"/>
    </source>
</evidence>
<feature type="region of interest" description="Disordered" evidence="1">
    <location>
        <begin position="162"/>
        <end position="211"/>
    </location>
</feature>
<dbReference type="EMBL" id="CP120983">
    <property type="protein sequence ID" value="WLQ65195.1"/>
    <property type="molecule type" value="Genomic_DNA"/>
</dbReference>